<evidence type="ECO:0000313" key="3">
    <source>
        <dbReference type="EMBL" id="GGB88089.1"/>
    </source>
</evidence>
<protein>
    <submittedName>
        <fullName evidence="3">Peptidase M14</fullName>
    </submittedName>
</protein>
<accession>A0ABQ1K8U5</accession>
<dbReference type="Proteomes" id="UP000645462">
    <property type="component" value="Unassembled WGS sequence"/>
</dbReference>
<dbReference type="Gene3D" id="3.40.50.2000">
    <property type="entry name" value="Glycogen Phosphorylase B"/>
    <property type="match status" value="2"/>
</dbReference>
<dbReference type="InterPro" id="IPR028098">
    <property type="entry name" value="Glyco_trans_4-like_N"/>
</dbReference>
<reference evidence="4" key="1">
    <citation type="journal article" date="2019" name="Int. J. Syst. Evol. Microbiol.">
        <title>The Global Catalogue of Microorganisms (GCM) 10K type strain sequencing project: providing services to taxonomists for standard genome sequencing and annotation.</title>
        <authorList>
            <consortium name="The Broad Institute Genomics Platform"/>
            <consortium name="The Broad Institute Genome Sequencing Center for Infectious Disease"/>
            <person name="Wu L."/>
            <person name="Ma J."/>
        </authorList>
    </citation>
    <scope>NUCLEOTIDE SEQUENCE [LARGE SCALE GENOMIC DNA]</scope>
    <source>
        <strain evidence="4">CGMCC 1.12478</strain>
    </source>
</reference>
<dbReference type="CDD" id="cd03801">
    <property type="entry name" value="GT4_PimA-like"/>
    <property type="match status" value="1"/>
</dbReference>
<dbReference type="Pfam" id="PF13692">
    <property type="entry name" value="Glyco_trans_1_4"/>
    <property type="match status" value="1"/>
</dbReference>
<gene>
    <name evidence="3" type="ORF">GCM10011363_00890</name>
</gene>
<name>A0ABQ1K8U5_9RHOB</name>
<dbReference type="PANTHER" id="PTHR46401:SF2">
    <property type="entry name" value="GLYCOSYLTRANSFERASE WBBK-RELATED"/>
    <property type="match status" value="1"/>
</dbReference>
<feature type="domain" description="Glycosyltransferase subfamily 4-like N-terminal" evidence="2">
    <location>
        <begin position="86"/>
        <end position="158"/>
    </location>
</feature>
<dbReference type="SUPFAM" id="SSF53756">
    <property type="entry name" value="UDP-Glycosyltransferase/glycogen phosphorylase"/>
    <property type="match status" value="1"/>
</dbReference>
<organism evidence="3 4">
    <name type="scientific">Marivita lacus</name>
    <dbReference type="NCBI Taxonomy" id="1323742"/>
    <lineage>
        <taxon>Bacteria</taxon>
        <taxon>Pseudomonadati</taxon>
        <taxon>Pseudomonadota</taxon>
        <taxon>Alphaproteobacteria</taxon>
        <taxon>Rhodobacterales</taxon>
        <taxon>Roseobacteraceae</taxon>
        <taxon>Marivita</taxon>
    </lineage>
</organism>
<evidence type="ECO:0000256" key="1">
    <source>
        <dbReference type="ARBA" id="ARBA00022679"/>
    </source>
</evidence>
<dbReference type="PANTHER" id="PTHR46401">
    <property type="entry name" value="GLYCOSYLTRANSFERASE WBBK-RELATED"/>
    <property type="match status" value="1"/>
</dbReference>
<sequence>MQNAAVAKPLTENRKMLCLPSTAGNPYQSLLYSELPGNFDRTFAGPGALDRLNTEDFNLVHIHWDDRMFGRSDDSQANEAELDAALATLRRFKARGGRIVWTIHNDAPHKARDLETFQRGRRELCKLAHAIHVHADHAADHMVSTYDAPRSKLHVIPHPSYLGAYEPAKKTTARKLAKADTRQFLFFGMFRGPKGVNGIADVAGKLTKREVPYHLRMYGKAFSSQARMLNLLELNPNVDLRTDRIPDEDIPEIFGASHVFLAPYKSMFTSGSVMLALTFGLPIIGPNIRELRETTPEDCHALLYDPASPRGLIRSMLQFIEMSDTELRKARKSCFDFARDRAPNVCSTKIARLFTK</sequence>
<keyword evidence="1" id="KW-0808">Transferase</keyword>
<dbReference type="EMBL" id="BMFC01000001">
    <property type="protein sequence ID" value="GGB88089.1"/>
    <property type="molecule type" value="Genomic_DNA"/>
</dbReference>
<keyword evidence="4" id="KW-1185">Reference proteome</keyword>
<comment type="caution">
    <text evidence="3">The sequence shown here is derived from an EMBL/GenBank/DDBJ whole genome shotgun (WGS) entry which is preliminary data.</text>
</comment>
<evidence type="ECO:0000259" key="2">
    <source>
        <dbReference type="Pfam" id="PF13439"/>
    </source>
</evidence>
<dbReference type="Pfam" id="PF13439">
    <property type="entry name" value="Glyco_transf_4"/>
    <property type="match status" value="1"/>
</dbReference>
<evidence type="ECO:0000313" key="4">
    <source>
        <dbReference type="Proteomes" id="UP000645462"/>
    </source>
</evidence>
<dbReference type="RefSeq" id="WP_188479982.1">
    <property type="nucleotide sequence ID" value="NZ_BMFC01000001.1"/>
</dbReference>
<proteinExistence type="predicted"/>